<comment type="caution">
    <text evidence="2">The sequence shown here is derived from an EMBL/GenBank/DDBJ whole genome shotgun (WGS) entry which is preliminary data.</text>
</comment>
<evidence type="ECO:0000313" key="2">
    <source>
        <dbReference type="EMBL" id="TNN05839.1"/>
    </source>
</evidence>
<dbReference type="AlphaFoldDB" id="A0A4Z2CNK1"/>
<organism evidence="2 3">
    <name type="scientific">Schistosoma japonicum</name>
    <name type="common">Blood fluke</name>
    <dbReference type="NCBI Taxonomy" id="6182"/>
    <lineage>
        <taxon>Eukaryota</taxon>
        <taxon>Metazoa</taxon>
        <taxon>Spiralia</taxon>
        <taxon>Lophotrochozoa</taxon>
        <taxon>Platyhelminthes</taxon>
        <taxon>Trematoda</taxon>
        <taxon>Digenea</taxon>
        <taxon>Strigeidida</taxon>
        <taxon>Schistosomatoidea</taxon>
        <taxon>Schistosomatidae</taxon>
        <taxon>Schistosoma</taxon>
    </lineage>
</organism>
<dbReference type="GO" id="GO:0003729">
    <property type="term" value="F:mRNA binding"/>
    <property type="evidence" value="ECO:0007669"/>
    <property type="project" value="TreeGrafter"/>
</dbReference>
<dbReference type="EMBL" id="SKCS01000498">
    <property type="protein sequence ID" value="TNN05839.1"/>
    <property type="molecule type" value="Genomic_DNA"/>
</dbReference>
<protein>
    <submittedName>
        <fullName evidence="2">Putative ribonuclease ZC3H12D isoform 3</fullName>
    </submittedName>
</protein>
<sequence length="413" mass="46648">MTTIPKDTGRAFLRLWDFSPVLYIYVTIPNLIENLEILFCRLEKCYGVSVTLSEDKLKISGTQDKLNAAQDYALRFISPESVLVNTTASMDCLELLSNLTMIHHFELTYNIVIITKKSNILVVKGCGHAIKRFSQILQLLESSLKIKWAYLSDLKVSLLQTLCKKYSVDYSGLQCTNAMKIALLDYFISLKEPKDTVSSDGCLLDSSLENIHFVEAYRKSEVITSPTVKQDDESNSLSLLAKSSNEKSDKPLQPRLRPIIIDGSNVSFAHGKQKEFSVKGIRLALDYFKKRGHKDIVVVIPRHYQGKGGRYFDELEHSGVVTYTPSRTLNQERQAVYDDRIILQLAADKNAVIISNDQYRDLMSENAKFKELIETRLLPYVMSGDTFLLPEDPYGPKGPSLSECLSISNSKNC</sequence>
<dbReference type="OrthoDB" id="392925at2759"/>
<feature type="domain" description="RNase NYN" evidence="1">
    <location>
        <begin position="256"/>
        <end position="402"/>
    </location>
</feature>
<dbReference type="GO" id="GO:0036464">
    <property type="term" value="C:cytoplasmic ribonucleoprotein granule"/>
    <property type="evidence" value="ECO:0007669"/>
    <property type="project" value="TreeGrafter"/>
</dbReference>
<dbReference type="GO" id="GO:0004521">
    <property type="term" value="F:RNA endonuclease activity"/>
    <property type="evidence" value="ECO:0007669"/>
    <property type="project" value="TreeGrafter"/>
</dbReference>
<evidence type="ECO:0000259" key="1">
    <source>
        <dbReference type="Pfam" id="PF11977"/>
    </source>
</evidence>
<reference evidence="2 3" key="1">
    <citation type="submission" date="2019-03" db="EMBL/GenBank/DDBJ databases">
        <title>An improved genome assembly of the fluke Schistosoma japonicum.</title>
        <authorList>
            <person name="Hu W."/>
            <person name="Luo F."/>
            <person name="Yin M."/>
            <person name="Mo X."/>
            <person name="Sun C."/>
            <person name="Wu Q."/>
            <person name="Zhu B."/>
            <person name="Xiang M."/>
            <person name="Wang J."/>
            <person name="Wang Y."/>
            <person name="Zhang T."/>
            <person name="Xu B."/>
            <person name="Zheng H."/>
            <person name="Feng Z."/>
        </authorList>
    </citation>
    <scope>NUCLEOTIDE SEQUENCE [LARGE SCALE GENOMIC DNA]</scope>
    <source>
        <strain evidence="2">HuSjv2</strain>
        <tissue evidence="2">Worms</tissue>
    </source>
</reference>
<dbReference type="GO" id="GO:0005634">
    <property type="term" value="C:nucleus"/>
    <property type="evidence" value="ECO:0007669"/>
    <property type="project" value="TreeGrafter"/>
</dbReference>
<name>A0A4Z2CNK1_SCHJA</name>
<dbReference type="PANTHER" id="PTHR12876:SF35">
    <property type="entry name" value="LD08718P-RELATED"/>
    <property type="match status" value="1"/>
</dbReference>
<dbReference type="InterPro" id="IPR021869">
    <property type="entry name" value="RNase_Zc3h12_NYN"/>
</dbReference>
<proteinExistence type="predicted"/>
<gene>
    <name evidence="2" type="ORF">EWB00_008841</name>
</gene>
<dbReference type="InterPro" id="IPR051101">
    <property type="entry name" value="ZC3H12/N4BP1_RNase_Reg"/>
</dbReference>
<dbReference type="FunFam" id="3.40.50.11980:FF:000001">
    <property type="entry name" value="ZC3H12A isoform 1"/>
    <property type="match status" value="1"/>
</dbReference>
<dbReference type="Gene3D" id="3.40.50.11980">
    <property type="match status" value="1"/>
</dbReference>
<dbReference type="Proteomes" id="UP000311919">
    <property type="component" value="Unassembled WGS sequence"/>
</dbReference>
<dbReference type="STRING" id="6182.A0A4Z2CNK1"/>
<keyword evidence="3" id="KW-1185">Reference proteome</keyword>
<dbReference type="PANTHER" id="PTHR12876">
    <property type="entry name" value="N4BP1-RELATED"/>
    <property type="match status" value="1"/>
</dbReference>
<evidence type="ECO:0000313" key="3">
    <source>
        <dbReference type="Proteomes" id="UP000311919"/>
    </source>
</evidence>
<dbReference type="CDD" id="cd18719">
    <property type="entry name" value="PIN_Zc3h12a-N4BP1-like"/>
    <property type="match status" value="1"/>
</dbReference>
<dbReference type="Pfam" id="PF11977">
    <property type="entry name" value="RNase_Zc3h12a"/>
    <property type="match status" value="1"/>
</dbReference>
<accession>A0A4Z2CNK1</accession>